<dbReference type="Pfam" id="PF13302">
    <property type="entry name" value="Acetyltransf_3"/>
    <property type="match status" value="1"/>
</dbReference>
<keyword evidence="3" id="KW-1185">Reference proteome</keyword>
<dbReference type="SUPFAM" id="SSF55729">
    <property type="entry name" value="Acyl-CoA N-acyltransferases (Nat)"/>
    <property type="match status" value="1"/>
</dbReference>
<dbReference type="EMBL" id="HE804045">
    <property type="protein sequence ID" value="CCH31486.1"/>
    <property type="molecule type" value="Genomic_DNA"/>
</dbReference>
<dbReference type="PROSITE" id="PS51186">
    <property type="entry name" value="GNAT"/>
    <property type="match status" value="1"/>
</dbReference>
<dbReference type="PATRIC" id="fig|1179773.3.peg.4203"/>
<dbReference type="PANTHER" id="PTHR43792">
    <property type="entry name" value="GNAT FAMILY, PUTATIVE (AFU_ORTHOLOGUE AFUA_3G00765)-RELATED-RELATED"/>
    <property type="match status" value="1"/>
</dbReference>
<organism evidence="2 3">
    <name type="scientific">Saccharothrix espanaensis (strain ATCC 51144 / DSM 44229 / JCM 9112 / NBRC 15066 / NRRL 15764)</name>
    <dbReference type="NCBI Taxonomy" id="1179773"/>
    <lineage>
        <taxon>Bacteria</taxon>
        <taxon>Bacillati</taxon>
        <taxon>Actinomycetota</taxon>
        <taxon>Actinomycetes</taxon>
        <taxon>Pseudonocardiales</taxon>
        <taxon>Pseudonocardiaceae</taxon>
        <taxon>Saccharothrix</taxon>
    </lineage>
</organism>
<dbReference type="InterPro" id="IPR016181">
    <property type="entry name" value="Acyl_CoA_acyltransferase"/>
</dbReference>
<sequence>MRTARLTLVPLAEEHLDLEVGLDADPEVMRHLTGRALSRAEARAAHRRRLAAADELPGLGYWVGFAEDGFVGWWLLRPPHGPDQPVVAGEADLGFRVLRARWRRGFAGEGARELVRYGFAEVGLDRIFGQTLAVNAASRATMSAVGLTFTRAFASAGHDDEPVPGAEHGEVEYAITRAAWEH</sequence>
<dbReference type="HOGENOM" id="CLU_013985_3_1_11"/>
<dbReference type="PANTHER" id="PTHR43792:SF16">
    <property type="entry name" value="N-ACETYLTRANSFERASE DOMAIN-CONTAINING PROTEIN"/>
    <property type="match status" value="1"/>
</dbReference>
<dbReference type="GO" id="GO:0016747">
    <property type="term" value="F:acyltransferase activity, transferring groups other than amino-acyl groups"/>
    <property type="evidence" value="ECO:0007669"/>
    <property type="project" value="InterPro"/>
</dbReference>
<dbReference type="Proteomes" id="UP000006281">
    <property type="component" value="Chromosome"/>
</dbReference>
<proteinExistence type="predicted"/>
<dbReference type="InterPro" id="IPR051531">
    <property type="entry name" value="N-acetyltransferase"/>
</dbReference>
<evidence type="ECO:0000313" key="3">
    <source>
        <dbReference type="Proteomes" id="UP000006281"/>
    </source>
</evidence>
<keyword evidence="2" id="KW-0808">Transferase</keyword>
<dbReference type="InterPro" id="IPR000182">
    <property type="entry name" value="GNAT_dom"/>
</dbReference>
<feature type="domain" description="N-acetyltransferase" evidence="1">
    <location>
        <begin position="6"/>
        <end position="178"/>
    </location>
</feature>
<name>K0JZE8_SACES</name>
<gene>
    <name evidence="2" type="ordered locus">BN6_41990</name>
</gene>
<protein>
    <submittedName>
        <fullName evidence="2">N-acetyltransferase</fullName>
    </submittedName>
</protein>
<dbReference type="AlphaFoldDB" id="K0JZE8"/>
<dbReference type="eggNOG" id="COG1670">
    <property type="taxonomic scope" value="Bacteria"/>
</dbReference>
<evidence type="ECO:0000259" key="1">
    <source>
        <dbReference type="PROSITE" id="PS51186"/>
    </source>
</evidence>
<dbReference type="Gene3D" id="3.40.630.30">
    <property type="match status" value="1"/>
</dbReference>
<accession>K0JZE8</accession>
<dbReference type="KEGG" id="sesp:BN6_41990"/>
<reference evidence="2 3" key="1">
    <citation type="journal article" date="2012" name="BMC Genomics">
        <title>Complete genome sequence of Saccharothrix espanaensis DSM 44229T and comparison to the other completely sequenced Pseudonocardiaceae.</title>
        <authorList>
            <person name="Strobel T."/>
            <person name="Al-Dilaimi A."/>
            <person name="Blom J."/>
            <person name="Gessner A."/>
            <person name="Kalinowski J."/>
            <person name="Luzhetska M."/>
            <person name="Puhler A."/>
            <person name="Szczepanowski R."/>
            <person name="Bechthold A."/>
            <person name="Ruckert C."/>
        </authorList>
    </citation>
    <scope>NUCLEOTIDE SEQUENCE [LARGE SCALE GENOMIC DNA]</scope>
    <source>
        <strain evidence="3">ATCC 51144 / DSM 44229 / JCM 9112 / NBRC 15066 / NRRL 15764</strain>
    </source>
</reference>
<dbReference type="STRING" id="1179773.BN6_41990"/>
<evidence type="ECO:0000313" key="2">
    <source>
        <dbReference type="EMBL" id="CCH31486.1"/>
    </source>
</evidence>